<keyword evidence="2" id="KW-0808">Transferase</keyword>
<dbReference type="SUPFAM" id="SSF55729">
    <property type="entry name" value="Acyl-CoA N-acyltransferases (Nat)"/>
    <property type="match status" value="1"/>
</dbReference>
<dbReference type="InterPro" id="IPR016181">
    <property type="entry name" value="Acyl_CoA_acyltransferase"/>
</dbReference>
<sequence>MDYRITDKVDEQDTLDIFEGLLEYNLARIEDKNPKELGVFLEDETGRKLAGLIGDTHGNWLTVKYLWVDKALRGQHIGSEILRQAEDAAKERGCKYAFLDTFNFQAPKFYKQHGYKEVFTLEEYPVTGKRHYFTKTL</sequence>
<reference evidence="2 3" key="1">
    <citation type="journal article" date="2020" name="Biotechnol. Biofuels">
        <title>New insights from the biogas microbiome by comprehensive genome-resolved metagenomics of nearly 1600 species originating from multiple anaerobic digesters.</title>
        <authorList>
            <person name="Campanaro S."/>
            <person name="Treu L."/>
            <person name="Rodriguez-R L.M."/>
            <person name="Kovalovszki A."/>
            <person name="Ziels R.M."/>
            <person name="Maus I."/>
            <person name="Zhu X."/>
            <person name="Kougias P.G."/>
            <person name="Basile A."/>
            <person name="Luo G."/>
            <person name="Schluter A."/>
            <person name="Konstantinidis K.T."/>
            <person name="Angelidaki I."/>
        </authorList>
    </citation>
    <scope>NUCLEOTIDE SEQUENCE [LARGE SCALE GENOMIC DNA]</scope>
    <source>
        <strain evidence="2">AS05jafATM_4</strain>
    </source>
</reference>
<proteinExistence type="predicted"/>
<dbReference type="Gene3D" id="3.40.630.30">
    <property type="match status" value="1"/>
</dbReference>
<dbReference type="Pfam" id="PF00583">
    <property type="entry name" value="Acetyltransf_1"/>
    <property type="match status" value="1"/>
</dbReference>
<dbReference type="Proteomes" id="UP000553059">
    <property type="component" value="Unassembled WGS sequence"/>
</dbReference>
<comment type="caution">
    <text evidence="2">The sequence shown here is derived from an EMBL/GenBank/DDBJ whole genome shotgun (WGS) entry which is preliminary data.</text>
</comment>
<dbReference type="GO" id="GO:0016747">
    <property type="term" value="F:acyltransferase activity, transferring groups other than amino-acyl groups"/>
    <property type="evidence" value="ECO:0007669"/>
    <property type="project" value="InterPro"/>
</dbReference>
<accession>A0A7C6Z6U7</accession>
<evidence type="ECO:0000259" key="1">
    <source>
        <dbReference type="PROSITE" id="PS51186"/>
    </source>
</evidence>
<evidence type="ECO:0000313" key="2">
    <source>
        <dbReference type="EMBL" id="HHY28541.1"/>
    </source>
</evidence>
<feature type="domain" description="N-acetyltransferase" evidence="1">
    <location>
        <begin position="1"/>
        <end position="137"/>
    </location>
</feature>
<organism evidence="2 3">
    <name type="scientific">Desulfitobacterium dehalogenans</name>
    <dbReference type="NCBI Taxonomy" id="36854"/>
    <lineage>
        <taxon>Bacteria</taxon>
        <taxon>Bacillati</taxon>
        <taxon>Bacillota</taxon>
        <taxon>Clostridia</taxon>
        <taxon>Eubacteriales</taxon>
        <taxon>Desulfitobacteriaceae</taxon>
        <taxon>Desulfitobacterium</taxon>
    </lineage>
</organism>
<dbReference type="InterPro" id="IPR000182">
    <property type="entry name" value="GNAT_dom"/>
</dbReference>
<gene>
    <name evidence="2" type="ORF">GX523_17725</name>
</gene>
<dbReference type="PROSITE" id="PS51186">
    <property type="entry name" value="GNAT"/>
    <property type="match status" value="1"/>
</dbReference>
<name>A0A7C6Z6U7_9FIRM</name>
<dbReference type="AlphaFoldDB" id="A0A7C6Z6U7"/>
<evidence type="ECO:0000313" key="3">
    <source>
        <dbReference type="Proteomes" id="UP000553059"/>
    </source>
</evidence>
<dbReference type="EMBL" id="DUTF01000373">
    <property type="protein sequence ID" value="HHY28541.1"/>
    <property type="molecule type" value="Genomic_DNA"/>
</dbReference>
<protein>
    <submittedName>
        <fullName evidence="2">GNAT family N-acetyltransferase</fullName>
    </submittedName>
</protein>
<dbReference type="CDD" id="cd04301">
    <property type="entry name" value="NAT_SF"/>
    <property type="match status" value="1"/>
</dbReference>